<dbReference type="OrthoDB" id="413653at2759"/>
<dbReference type="Proteomes" id="UP000664534">
    <property type="component" value="Unassembled WGS sequence"/>
</dbReference>
<dbReference type="AlphaFoldDB" id="A0A8H3FAA7"/>
<accession>A0A8H3FAA7</accession>
<comment type="caution">
    <text evidence="1">The sequence shown here is derived from an EMBL/GenBank/DDBJ whole genome shotgun (WGS) entry which is preliminary data.</text>
</comment>
<organism evidence="1 2">
    <name type="scientific">Imshaugia aleurites</name>
    <dbReference type="NCBI Taxonomy" id="172621"/>
    <lineage>
        <taxon>Eukaryota</taxon>
        <taxon>Fungi</taxon>
        <taxon>Dikarya</taxon>
        <taxon>Ascomycota</taxon>
        <taxon>Pezizomycotina</taxon>
        <taxon>Lecanoromycetes</taxon>
        <taxon>OSLEUM clade</taxon>
        <taxon>Lecanoromycetidae</taxon>
        <taxon>Lecanorales</taxon>
        <taxon>Lecanorineae</taxon>
        <taxon>Parmeliaceae</taxon>
        <taxon>Imshaugia</taxon>
    </lineage>
</organism>
<dbReference type="Pfam" id="PF14124">
    <property type="entry name" value="DUF4291"/>
    <property type="match status" value="1"/>
</dbReference>
<protein>
    <recommendedName>
        <fullName evidence="3">ATP-dependent RNA helicase DHX8</fullName>
    </recommendedName>
</protein>
<dbReference type="InterPro" id="IPR025633">
    <property type="entry name" value="DUF4291"/>
</dbReference>
<dbReference type="PANTHER" id="PTHR38567">
    <property type="entry name" value="DUF4291 DOMAIN-CONTAINING PROTEIN"/>
    <property type="match status" value="1"/>
</dbReference>
<name>A0A8H3FAA7_9LECA</name>
<sequence length="206" mass="23416">MSSPSQPPKTPQRQIRALYDTDTITVYQAYSAAIAGPAVQTQRLSASPLFSPTRMTWIKPSWAWMMYRSGYSYKDAGQERVLALRMTHEHFRRLLAQAVVCRGQRLSEEERGMGVRVQWDPERGPGMEVLPYRSIQVGISGEVGRGWVEEGIVGIEDVTERARRLREVVGREGGVGLGELVERGLVPRERVYDVPEELRERLLMDE</sequence>
<evidence type="ECO:0000313" key="2">
    <source>
        <dbReference type="Proteomes" id="UP000664534"/>
    </source>
</evidence>
<evidence type="ECO:0008006" key="3">
    <source>
        <dbReference type="Google" id="ProtNLM"/>
    </source>
</evidence>
<proteinExistence type="predicted"/>
<reference evidence="1" key="1">
    <citation type="submission" date="2021-03" db="EMBL/GenBank/DDBJ databases">
        <authorList>
            <person name="Tagirdzhanova G."/>
        </authorList>
    </citation>
    <scope>NUCLEOTIDE SEQUENCE</scope>
</reference>
<gene>
    <name evidence="1" type="ORF">IMSHALPRED_004764</name>
</gene>
<dbReference type="EMBL" id="CAJPDT010000024">
    <property type="protein sequence ID" value="CAF9919920.1"/>
    <property type="molecule type" value="Genomic_DNA"/>
</dbReference>
<keyword evidence="2" id="KW-1185">Reference proteome</keyword>
<evidence type="ECO:0000313" key="1">
    <source>
        <dbReference type="EMBL" id="CAF9919920.1"/>
    </source>
</evidence>
<dbReference type="PANTHER" id="PTHR38567:SF1">
    <property type="entry name" value="DUF4291 DOMAIN-CONTAINING PROTEIN"/>
    <property type="match status" value="1"/>
</dbReference>